<evidence type="ECO:0000313" key="2">
    <source>
        <dbReference type="Proteomes" id="UP000660110"/>
    </source>
</evidence>
<accession>A0A917B9Y6</accession>
<proteinExistence type="predicted"/>
<sequence>MTQTITIQDKNQTSDLKIDRMTIYKQSRIIEARDAKGHTHYVFFYENEYLNYVTPKADTTYPYVKNAFQNGTTITPPHPLIHAQCSNTPYKKKSFNDLFAKLPKHRTLQETVLIATYFEGFIMKEKLVHLIKKLYYQNRRDGKLLSCFRILNILRDFAPNHSVTHSFTSDLQFTRYAALYKTNDESVLSRDPIYVEKQAYAKLPKASAFQTLDRLYQQQNRWIDRLTLHIRRVQHTQNETNYLFLKTLINEYIPENRFELLEDLSNRGLTVEPFLQDMLQAYLDDAQLESALQLICQHELVLYPTQSEQLITIVKQKELITQSLTPEGLQKLILTVCDNIDEEQASTILYEAVSSLLIDQTPAYVQSWAQPIKDIKIAEPLIKKIDEMNILLEDPSQQRRLGELYHYFHQPQKAIECMSWEMELNDEDPKPVQWLSKLYHEVGMLDEHKAYQKLYVDMVKRA</sequence>
<protein>
    <submittedName>
        <fullName evidence="1">Uncharacterized protein</fullName>
    </submittedName>
</protein>
<comment type="caution">
    <text evidence="1">The sequence shown here is derived from an EMBL/GenBank/DDBJ whole genome shotgun (WGS) entry which is preliminary data.</text>
</comment>
<evidence type="ECO:0000313" key="1">
    <source>
        <dbReference type="EMBL" id="GGF30003.1"/>
    </source>
</evidence>
<gene>
    <name evidence="1" type="ORF">GCM10010954_31440</name>
</gene>
<name>A0A917B9Y6_HALAA</name>
<reference evidence="1" key="1">
    <citation type="journal article" date="2014" name="Int. J. Syst. Evol. Microbiol.">
        <title>Complete genome sequence of Corynebacterium casei LMG S-19264T (=DSM 44701T), isolated from a smear-ripened cheese.</title>
        <authorList>
            <consortium name="US DOE Joint Genome Institute (JGI-PGF)"/>
            <person name="Walter F."/>
            <person name="Albersmeier A."/>
            <person name="Kalinowski J."/>
            <person name="Ruckert C."/>
        </authorList>
    </citation>
    <scope>NUCLEOTIDE SEQUENCE</scope>
    <source>
        <strain evidence="1">CGMCC 1.12153</strain>
    </source>
</reference>
<dbReference type="RefSeq" id="WP_188378463.1">
    <property type="nucleotide sequence ID" value="NZ_BMEL01000004.1"/>
</dbReference>
<organism evidence="1 2">
    <name type="scientific">Halobacillus andaensis</name>
    <dbReference type="NCBI Taxonomy" id="1176239"/>
    <lineage>
        <taxon>Bacteria</taxon>
        <taxon>Bacillati</taxon>
        <taxon>Bacillota</taxon>
        <taxon>Bacilli</taxon>
        <taxon>Bacillales</taxon>
        <taxon>Bacillaceae</taxon>
        <taxon>Halobacillus</taxon>
    </lineage>
</organism>
<keyword evidence="2" id="KW-1185">Reference proteome</keyword>
<dbReference type="AlphaFoldDB" id="A0A917B9Y6"/>
<dbReference type="Proteomes" id="UP000660110">
    <property type="component" value="Unassembled WGS sequence"/>
</dbReference>
<reference evidence="1" key="2">
    <citation type="submission" date="2020-09" db="EMBL/GenBank/DDBJ databases">
        <authorList>
            <person name="Sun Q."/>
            <person name="Zhou Y."/>
        </authorList>
    </citation>
    <scope>NUCLEOTIDE SEQUENCE</scope>
    <source>
        <strain evidence="1">CGMCC 1.12153</strain>
    </source>
</reference>
<dbReference type="EMBL" id="BMEL01000004">
    <property type="protein sequence ID" value="GGF30003.1"/>
    <property type="molecule type" value="Genomic_DNA"/>
</dbReference>